<dbReference type="AlphaFoldDB" id="A0A8E6EVY0"/>
<evidence type="ECO:0000256" key="1">
    <source>
        <dbReference type="SAM" id="MobiDB-lite"/>
    </source>
</evidence>
<name>A0A8E6EVY0_9BACT</name>
<evidence type="ECO:0000313" key="3">
    <source>
        <dbReference type="Proteomes" id="UP000676194"/>
    </source>
</evidence>
<dbReference type="RefSeq" id="WP_213493845.1">
    <property type="nucleotide sequence ID" value="NZ_CP074694.1"/>
</dbReference>
<evidence type="ECO:0000313" key="2">
    <source>
        <dbReference type="EMBL" id="QVL29963.1"/>
    </source>
</evidence>
<dbReference type="EMBL" id="CP074694">
    <property type="protein sequence ID" value="QVL29963.1"/>
    <property type="molecule type" value="Genomic_DNA"/>
</dbReference>
<proteinExistence type="predicted"/>
<feature type="region of interest" description="Disordered" evidence="1">
    <location>
        <begin position="18"/>
        <end position="78"/>
    </location>
</feature>
<accession>A0A8E6EVY0</accession>
<protein>
    <recommendedName>
        <fullName evidence="4">Lipoprotein</fullName>
    </recommendedName>
</protein>
<keyword evidence="3" id="KW-1185">Reference proteome</keyword>
<gene>
    <name evidence="2" type="ORF">KIH39_13900</name>
</gene>
<dbReference type="Proteomes" id="UP000676194">
    <property type="component" value="Chromosome"/>
</dbReference>
<feature type="compositionally biased region" description="Basic and acidic residues" evidence="1">
    <location>
        <begin position="44"/>
        <end position="78"/>
    </location>
</feature>
<dbReference type="KEGG" id="tsph:KIH39_13900"/>
<evidence type="ECO:0008006" key="4">
    <source>
        <dbReference type="Google" id="ProtNLM"/>
    </source>
</evidence>
<organism evidence="2 3">
    <name type="scientific">Telmatocola sphagniphila</name>
    <dbReference type="NCBI Taxonomy" id="1123043"/>
    <lineage>
        <taxon>Bacteria</taxon>
        <taxon>Pseudomonadati</taxon>
        <taxon>Planctomycetota</taxon>
        <taxon>Planctomycetia</taxon>
        <taxon>Gemmatales</taxon>
        <taxon>Gemmataceae</taxon>
    </lineage>
</organism>
<sequence>MKKIFALMVAVAFGFGAIGCDDKAKTTTPSKGSVPSMPPGMTKGGDKKEDPKKEEMKKDEPKKDEPKKDEPKKDEPKN</sequence>
<dbReference type="PROSITE" id="PS51257">
    <property type="entry name" value="PROKAR_LIPOPROTEIN"/>
    <property type="match status" value="1"/>
</dbReference>
<reference evidence="2" key="1">
    <citation type="submission" date="2021-05" db="EMBL/GenBank/DDBJ databases">
        <title>Complete genome sequence of the cellulolytic planctomycete Telmatocola sphagniphila SP2T and characterization of the first cellulase from planctomycetes.</title>
        <authorList>
            <person name="Rakitin A.L."/>
            <person name="Beletsky A.V."/>
            <person name="Naumoff D.G."/>
            <person name="Kulichevskaya I.S."/>
            <person name="Mardanov A.V."/>
            <person name="Ravin N.V."/>
            <person name="Dedysh S.N."/>
        </authorList>
    </citation>
    <scope>NUCLEOTIDE SEQUENCE</scope>
    <source>
        <strain evidence="2">SP2T</strain>
    </source>
</reference>